<dbReference type="InterPro" id="IPR009325">
    <property type="entry name" value="DUF983"/>
</dbReference>
<gene>
    <name evidence="2" type="ORF">HAP48_032150</name>
    <name evidence="3" type="ORF">WDK88_14000</name>
</gene>
<keyword evidence="1" id="KW-0812">Transmembrane</keyword>
<feature type="transmembrane region" description="Helical" evidence="1">
    <location>
        <begin position="60"/>
        <end position="78"/>
    </location>
</feature>
<sequence>MSASGSHLPTRIWPAIARAMTGKCPACGRGKLFRGYLHQVENCTSCGEHYGKTHADDGPAWLTILVVGHLVVPSALYAETTFRWPLWVSITVWPLAAAALTLTILPRAKAVFIAAIWAMKALGFPMNRPEDRICRVFVRGARYREAYSLFCIARHIALKS</sequence>
<dbReference type="AlphaFoldDB" id="A0A974A3Z1"/>
<reference evidence="3" key="2">
    <citation type="journal article" date="2021" name="Int. J. Syst. Evol. Microbiol.">
        <title>Bradyrhizobium septentrionale sp. nov. (sv. septentrionale) and Bradyrhizobium quebecense sp. nov. (sv. septentrionale) associated with legumes native to Canada possess rearranged symbiosis genes and numerous insertion sequences.</title>
        <authorList>
            <person name="Bromfield E.S.P."/>
            <person name="Cloutier S."/>
        </authorList>
    </citation>
    <scope>NUCLEOTIDE SEQUENCE</scope>
    <source>
        <strain evidence="3">5S5</strain>
    </source>
</reference>
<accession>A0A974A3Z1</accession>
<reference evidence="2" key="1">
    <citation type="submission" date="2020-06" db="EMBL/GenBank/DDBJ databases">
        <title>Whole Genome Sequence of Bradyrhizobium sp. Strain 1S1.</title>
        <authorList>
            <person name="Bromfield E.S.P."/>
            <person name="Cloutier S."/>
        </authorList>
    </citation>
    <scope>NUCLEOTIDE SEQUENCE [LARGE SCALE GENOMIC DNA]</scope>
    <source>
        <strain evidence="2">1S1</strain>
    </source>
</reference>
<dbReference type="Proteomes" id="UP001432046">
    <property type="component" value="Chromosome"/>
</dbReference>
<dbReference type="Pfam" id="PF06170">
    <property type="entry name" value="DUF983"/>
    <property type="match status" value="1"/>
</dbReference>
<dbReference type="EMBL" id="CP147711">
    <property type="protein sequence ID" value="WXC82607.1"/>
    <property type="molecule type" value="Genomic_DNA"/>
</dbReference>
<evidence type="ECO:0000313" key="2">
    <source>
        <dbReference type="EMBL" id="NVI47533.1"/>
    </source>
</evidence>
<organism evidence="2">
    <name type="scientific">Bradyrhizobium septentrionale</name>
    <dbReference type="NCBI Taxonomy" id="1404411"/>
    <lineage>
        <taxon>Bacteria</taxon>
        <taxon>Pseudomonadati</taxon>
        <taxon>Pseudomonadota</taxon>
        <taxon>Alphaproteobacteria</taxon>
        <taxon>Hyphomicrobiales</taxon>
        <taxon>Nitrobacteraceae</taxon>
        <taxon>Bradyrhizobium</taxon>
    </lineage>
</organism>
<dbReference type="EMBL" id="JAAOLE020000001">
    <property type="protein sequence ID" value="NVI47533.1"/>
    <property type="molecule type" value="Genomic_DNA"/>
</dbReference>
<protein>
    <submittedName>
        <fullName evidence="2">DUF983 domain-containing protein</fullName>
    </submittedName>
</protein>
<reference evidence="3" key="3">
    <citation type="submission" date="2024-03" db="EMBL/GenBank/DDBJ databases">
        <authorList>
            <person name="Bromfield E.S.P."/>
            <person name="Cloutier S."/>
        </authorList>
    </citation>
    <scope>NUCLEOTIDE SEQUENCE</scope>
    <source>
        <strain evidence="3">5S5</strain>
    </source>
</reference>
<evidence type="ECO:0000313" key="3">
    <source>
        <dbReference type="EMBL" id="WXC82607.1"/>
    </source>
</evidence>
<dbReference type="RefSeq" id="WP_166208138.1">
    <property type="nucleotide sequence ID" value="NZ_CP088285.1"/>
</dbReference>
<evidence type="ECO:0000313" key="4">
    <source>
        <dbReference type="Proteomes" id="UP001432046"/>
    </source>
</evidence>
<name>A0A974A3Z1_9BRAD</name>
<evidence type="ECO:0000256" key="1">
    <source>
        <dbReference type="SAM" id="Phobius"/>
    </source>
</evidence>
<keyword evidence="4" id="KW-1185">Reference proteome</keyword>
<feature type="transmembrane region" description="Helical" evidence="1">
    <location>
        <begin position="84"/>
        <end position="105"/>
    </location>
</feature>
<proteinExistence type="predicted"/>
<keyword evidence="1" id="KW-0472">Membrane</keyword>
<keyword evidence="1" id="KW-1133">Transmembrane helix</keyword>